<organism evidence="1 2">
    <name type="scientific">Reticulomyxa filosa</name>
    <dbReference type="NCBI Taxonomy" id="46433"/>
    <lineage>
        <taxon>Eukaryota</taxon>
        <taxon>Sar</taxon>
        <taxon>Rhizaria</taxon>
        <taxon>Retaria</taxon>
        <taxon>Foraminifera</taxon>
        <taxon>Monothalamids</taxon>
        <taxon>Reticulomyxidae</taxon>
        <taxon>Reticulomyxa</taxon>
    </lineage>
</organism>
<dbReference type="Proteomes" id="UP000023152">
    <property type="component" value="Unassembled WGS sequence"/>
</dbReference>
<reference evidence="1 2" key="1">
    <citation type="journal article" date="2013" name="Curr. Biol.">
        <title>The Genome of the Foraminiferan Reticulomyxa filosa.</title>
        <authorList>
            <person name="Glockner G."/>
            <person name="Hulsmann N."/>
            <person name="Schleicher M."/>
            <person name="Noegel A.A."/>
            <person name="Eichinger L."/>
            <person name="Gallinger C."/>
            <person name="Pawlowski J."/>
            <person name="Sierra R."/>
            <person name="Euteneuer U."/>
            <person name="Pillet L."/>
            <person name="Moustafa A."/>
            <person name="Platzer M."/>
            <person name="Groth M."/>
            <person name="Szafranski K."/>
            <person name="Schliwa M."/>
        </authorList>
    </citation>
    <scope>NUCLEOTIDE SEQUENCE [LARGE SCALE GENOMIC DNA]</scope>
</reference>
<sequence length="168" mass="20223">MAVSNFKEVFEIKSQHTKHKIMQQLLPFVKMKLMAARYLADLLIVCNDKKKFNKTQSFAVNIFSLQSLYLLNKKIYFNFLLTLRNLKKKLKNFFSSSLQSKIISRKKKWKEITLSKEEEIQIIIHHWIRTLNIQLGWIKDFDKLVVNYVSPFVFPFFNDNKIFQYYLT</sequence>
<accession>X6PEE9</accession>
<comment type="caution">
    <text evidence="1">The sequence shown here is derived from an EMBL/GenBank/DDBJ whole genome shotgun (WGS) entry which is preliminary data.</text>
</comment>
<gene>
    <name evidence="1" type="ORF">RFI_00460</name>
</gene>
<dbReference type="EMBL" id="ASPP01000485">
    <property type="protein sequence ID" value="ETO36601.1"/>
    <property type="molecule type" value="Genomic_DNA"/>
</dbReference>
<dbReference type="AlphaFoldDB" id="X6PEE9"/>
<keyword evidence="2" id="KW-1185">Reference proteome</keyword>
<protein>
    <submittedName>
        <fullName evidence="1">Uncharacterized protein</fullName>
    </submittedName>
</protein>
<evidence type="ECO:0000313" key="1">
    <source>
        <dbReference type="EMBL" id="ETO36601.1"/>
    </source>
</evidence>
<evidence type="ECO:0000313" key="2">
    <source>
        <dbReference type="Proteomes" id="UP000023152"/>
    </source>
</evidence>
<proteinExistence type="predicted"/>
<name>X6PEE9_RETFI</name>